<protein>
    <submittedName>
        <fullName evidence="2">ImmA/IrrE family metallo-endopeptidase</fullName>
    </submittedName>
</protein>
<name>A0A5R8Q8Q5_9FIRM</name>
<proteinExistence type="predicted"/>
<evidence type="ECO:0000259" key="1">
    <source>
        <dbReference type="Pfam" id="PF06114"/>
    </source>
</evidence>
<comment type="caution">
    <text evidence="2">The sequence shown here is derived from an EMBL/GenBank/DDBJ whole genome shotgun (WGS) entry which is preliminary data.</text>
</comment>
<keyword evidence="3" id="KW-1185">Reference proteome</keyword>
<dbReference type="Proteomes" id="UP000306912">
    <property type="component" value="Unassembled WGS sequence"/>
</dbReference>
<accession>A0A5R8Q8Q5</accession>
<dbReference type="InParanoid" id="A0A5R8Q8Q5"/>
<dbReference type="Gene3D" id="1.10.10.2910">
    <property type="match status" value="1"/>
</dbReference>
<reference evidence="2 3" key="1">
    <citation type="submission" date="2019-05" db="EMBL/GenBank/DDBJ databases">
        <title>Culicoidintestinum kansasii gen. nov., sp. nov. from the gastrointestinal tract of the biting midge, Culicoides sonorensis.</title>
        <authorList>
            <person name="Neupane S."/>
            <person name="Ghosh A."/>
            <person name="Gunther S."/>
            <person name="Martin K."/>
            <person name="Zurek L."/>
        </authorList>
    </citation>
    <scope>NUCLEOTIDE SEQUENCE [LARGE SCALE GENOMIC DNA]</scope>
    <source>
        <strain evidence="2 3">CS-1</strain>
    </source>
</reference>
<feature type="domain" description="IrrE N-terminal-like" evidence="1">
    <location>
        <begin position="28"/>
        <end position="123"/>
    </location>
</feature>
<organism evidence="2 3">
    <name type="scientific">Culicoidibacter larvae</name>
    <dbReference type="NCBI Taxonomy" id="2579976"/>
    <lineage>
        <taxon>Bacteria</taxon>
        <taxon>Bacillati</taxon>
        <taxon>Bacillota</taxon>
        <taxon>Culicoidibacteria</taxon>
        <taxon>Culicoidibacterales</taxon>
        <taxon>Culicoidibacteraceae</taxon>
        <taxon>Culicoidibacter</taxon>
    </lineage>
</organism>
<evidence type="ECO:0000313" key="3">
    <source>
        <dbReference type="Proteomes" id="UP000306912"/>
    </source>
</evidence>
<sequence length="148" mass="16767">MKLSGGKRMTVEELYAITGSYNAHNIIEKLGIIVTEVSFSVLNELAICDPQQGLIFIRNDLSNNLHEFALDHEIGHIVMHNDIQSPLYMSGNKSKIEKQANDFAIELVAKNHKIPEEQVVKYLNDTFPFLKLNNKKTRCVNNVSENVI</sequence>
<dbReference type="AlphaFoldDB" id="A0A5R8Q8Q5"/>
<evidence type="ECO:0000313" key="2">
    <source>
        <dbReference type="EMBL" id="TLG72094.1"/>
    </source>
</evidence>
<gene>
    <name evidence="2" type="ORF">FEZ08_09685</name>
</gene>
<dbReference type="Pfam" id="PF06114">
    <property type="entry name" value="Peptidase_M78"/>
    <property type="match status" value="1"/>
</dbReference>
<dbReference type="InterPro" id="IPR010359">
    <property type="entry name" value="IrrE_HExxH"/>
</dbReference>
<dbReference type="EMBL" id="VBWP01000009">
    <property type="protein sequence ID" value="TLG72094.1"/>
    <property type="molecule type" value="Genomic_DNA"/>
</dbReference>